<organism evidence="1 2">
    <name type="scientific">Violaceomyces palustris</name>
    <dbReference type="NCBI Taxonomy" id="1673888"/>
    <lineage>
        <taxon>Eukaryota</taxon>
        <taxon>Fungi</taxon>
        <taxon>Dikarya</taxon>
        <taxon>Basidiomycota</taxon>
        <taxon>Ustilaginomycotina</taxon>
        <taxon>Ustilaginomycetes</taxon>
        <taxon>Violaceomycetales</taxon>
        <taxon>Violaceomycetaceae</taxon>
        <taxon>Violaceomyces</taxon>
    </lineage>
</organism>
<name>A0ACD0P403_9BASI</name>
<protein>
    <submittedName>
        <fullName evidence="1">Uncharacterized protein</fullName>
    </submittedName>
</protein>
<evidence type="ECO:0000313" key="1">
    <source>
        <dbReference type="EMBL" id="PWN52737.1"/>
    </source>
</evidence>
<proteinExistence type="predicted"/>
<reference evidence="1 2" key="1">
    <citation type="journal article" date="2018" name="Mol. Biol. Evol.">
        <title>Broad Genomic Sampling Reveals a Smut Pathogenic Ancestry of the Fungal Clade Ustilaginomycotina.</title>
        <authorList>
            <person name="Kijpornyongpan T."/>
            <person name="Mondo S.J."/>
            <person name="Barry K."/>
            <person name="Sandor L."/>
            <person name="Lee J."/>
            <person name="Lipzen A."/>
            <person name="Pangilinan J."/>
            <person name="LaButti K."/>
            <person name="Hainaut M."/>
            <person name="Henrissat B."/>
            <person name="Grigoriev I.V."/>
            <person name="Spatafora J.W."/>
            <person name="Aime M.C."/>
        </authorList>
    </citation>
    <scope>NUCLEOTIDE SEQUENCE [LARGE SCALE GENOMIC DNA]</scope>
    <source>
        <strain evidence="1 2">SA 807</strain>
    </source>
</reference>
<dbReference type="Proteomes" id="UP000245626">
    <property type="component" value="Unassembled WGS sequence"/>
</dbReference>
<accession>A0ACD0P403</accession>
<sequence>MERTASARVKACQGLGASEDLAPGRNIQLVIVSVEACSSEGFLTWATEAECQARLKALLFFDECHTVLTQKAFRPKLREVCQQFGKVQGTTNRRNTSKVFKDLTRHGVKVGSGTKERIRPLLKFLDFLNLADLTVNLKGQTVPEMAELPVKEGYICTGCKEAFGSKTTAYSHTKDACQQASIQKTGVKVQLFFKHRYSHIFIQVNQDPLLTLDEGEETEEEDSREQSARAKALLKDFLDLQQELREECGISLDRIPQDEDEQAKLGTENPWCRYIGWLDFWKELEVVTIAARIHAGPRSWEEETEEDDILCFMALGTESLMDRLTDGLLGSSKILQSRLNQYQDGERFQPFTLQQFWSRVPTHLLFLNREGTRTLVLTTTFIEASLDFDKDISRGISSELDRDQEDSDEAKLGSGQTRSGTCSGFSMSAKNDALRDRQRNRSYILYTWRCSSSS</sequence>
<dbReference type="EMBL" id="KZ819760">
    <property type="protein sequence ID" value="PWN52737.1"/>
    <property type="molecule type" value="Genomic_DNA"/>
</dbReference>
<keyword evidence="2" id="KW-1185">Reference proteome</keyword>
<evidence type="ECO:0000313" key="2">
    <source>
        <dbReference type="Proteomes" id="UP000245626"/>
    </source>
</evidence>
<gene>
    <name evidence="1" type="ORF">IE53DRAFT_360537</name>
</gene>